<protein>
    <submittedName>
        <fullName evidence="1">Uncharacterized protein</fullName>
    </submittedName>
</protein>
<dbReference type="AlphaFoldDB" id="A0ABC9SJD4"/>
<accession>A0ABC9SJD4</accession>
<sequence>MLPVKNGTLYVRFSKKRIYIFAKSRSQNCLYSESIKISM</sequence>
<dbReference type="EMBL" id="AHMS02000022">
    <property type="protein sequence ID" value="EMN17730.1"/>
    <property type="molecule type" value="Genomic_DNA"/>
</dbReference>
<organism evidence="1 2">
    <name type="scientific">Leptospira borgpetersenii str. Brem 328</name>
    <dbReference type="NCBI Taxonomy" id="1049780"/>
    <lineage>
        <taxon>Bacteria</taxon>
        <taxon>Pseudomonadati</taxon>
        <taxon>Spirochaetota</taxon>
        <taxon>Spirochaetia</taxon>
        <taxon>Leptospirales</taxon>
        <taxon>Leptospiraceae</taxon>
        <taxon>Leptospira</taxon>
    </lineage>
</organism>
<proteinExistence type="predicted"/>
<dbReference type="Proteomes" id="UP000012166">
    <property type="component" value="Unassembled WGS sequence"/>
</dbReference>
<evidence type="ECO:0000313" key="1">
    <source>
        <dbReference type="EMBL" id="EMN17730.1"/>
    </source>
</evidence>
<gene>
    <name evidence="1" type="ORF">LEP1GSC056_2862</name>
</gene>
<name>A0ABC9SJD4_LEPBO</name>
<reference evidence="1 2" key="1">
    <citation type="submission" date="2013-01" db="EMBL/GenBank/DDBJ databases">
        <authorList>
            <person name="Harkins D.M."/>
            <person name="Durkin A.S."/>
            <person name="Brinkac L.M."/>
            <person name="Haft D.H."/>
            <person name="Selengut J.D."/>
            <person name="Sanka R."/>
            <person name="DePew J."/>
            <person name="Purushe J."/>
            <person name="Hartskeerl R.A."/>
            <person name="Ahmed A."/>
            <person name="van der Linden H."/>
            <person name="Goris M.G.A."/>
            <person name="Vinetz J.M."/>
            <person name="Sutton G.G."/>
            <person name="Nierman W.C."/>
            <person name="Fouts D.E."/>
        </authorList>
    </citation>
    <scope>NUCLEOTIDE SEQUENCE [LARGE SCALE GENOMIC DNA]</scope>
    <source>
        <strain evidence="1 2">Brem 328</strain>
    </source>
</reference>
<evidence type="ECO:0000313" key="2">
    <source>
        <dbReference type="Proteomes" id="UP000012166"/>
    </source>
</evidence>
<comment type="caution">
    <text evidence="1">The sequence shown here is derived from an EMBL/GenBank/DDBJ whole genome shotgun (WGS) entry which is preliminary data.</text>
</comment>